<evidence type="ECO:0000313" key="2">
    <source>
        <dbReference type="EMBL" id="EDZ38314.1"/>
    </source>
</evidence>
<protein>
    <submittedName>
        <fullName evidence="2">Uncharacterized protein</fullName>
    </submittedName>
</protein>
<feature type="region of interest" description="Disordered" evidence="1">
    <location>
        <begin position="1"/>
        <end position="110"/>
    </location>
</feature>
<sequence length="162" mass="18290">MTFLRKRRYNVPNPTQPNPTQPNPTQPNPTQPNPTQPNPTQPNPTQPNPTQPNPTQPNPTQPNPTQPNPTQPNPTQPNPTQPNPTQPNPTRFPSDDLVHQSFIPENLSSLPFDPHPGARVSQHLKEEAFLYLRRSSVFYRHRGKTGLKFPENTGIESPIRED</sequence>
<gene>
    <name evidence="2" type="ORF">CGL2_11278021</name>
</gene>
<dbReference type="AlphaFoldDB" id="B6AS68"/>
<reference evidence="2" key="1">
    <citation type="journal article" date="2004" name="Nature">
        <title>Community structure and metabolism through reconstruction of microbial genomes from the environment.</title>
        <authorList>
            <person name="Tyson G.W."/>
            <person name="Chapman J."/>
            <person name="Hugenholtz P."/>
            <person name="Allen E.E."/>
            <person name="Ram R.J."/>
            <person name="Richardson P.M."/>
            <person name="Solovyev V.V."/>
            <person name="Rubin E.M."/>
            <person name="Rokhsar D.S."/>
            <person name="Banfield J.F."/>
        </authorList>
    </citation>
    <scope>NUCLEOTIDE SEQUENCE [LARGE SCALE GENOMIC DNA]</scope>
</reference>
<accession>B6AS68</accession>
<reference evidence="2" key="2">
    <citation type="journal article" date="2008" name="PLoS Biol.">
        <title>Population genomic analysis of strain variation in Leptospirillum group II bacteria involved in acid mine drainage formation.</title>
        <authorList>
            <person name="Simmons S.L."/>
            <person name="Dibartolo G."/>
            <person name="Denef V.J."/>
            <person name="Goltsman D.S."/>
            <person name="Thelen M.P."/>
            <person name="Banfield J.F."/>
        </authorList>
    </citation>
    <scope>NUCLEOTIDE SEQUENCE [LARGE SCALE GENOMIC DNA]</scope>
</reference>
<proteinExistence type="predicted"/>
<dbReference type="EMBL" id="DS995262">
    <property type="protein sequence ID" value="EDZ38314.1"/>
    <property type="molecule type" value="Genomic_DNA"/>
</dbReference>
<organism evidence="2">
    <name type="scientific">Leptospirillum sp. Group II '5-way CG'</name>
    <dbReference type="NCBI Taxonomy" id="419541"/>
    <lineage>
        <taxon>Bacteria</taxon>
        <taxon>Pseudomonadati</taxon>
        <taxon>Nitrospirota</taxon>
        <taxon>Nitrospiria</taxon>
        <taxon>Nitrospirales</taxon>
        <taxon>Nitrospiraceae</taxon>
        <taxon>Leptospirillum</taxon>
    </lineage>
</organism>
<evidence type="ECO:0000256" key="1">
    <source>
        <dbReference type="SAM" id="MobiDB-lite"/>
    </source>
</evidence>
<feature type="compositionally biased region" description="Pro residues" evidence="1">
    <location>
        <begin position="14"/>
        <end position="87"/>
    </location>
</feature>
<name>B6AS68_9BACT</name>